<feature type="domain" description="Signal transduction histidine kinase internal region" evidence="2">
    <location>
        <begin position="204"/>
        <end position="284"/>
    </location>
</feature>
<dbReference type="Pfam" id="PF06580">
    <property type="entry name" value="His_kinase"/>
    <property type="match status" value="1"/>
</dbReference>
<dbReference type="SUPFAM" id="SSF55874">
    <property type="entry name" value="ATPase domain of HSP90 chaperone/DNA topoisomerase II/histidine kinase"/>
    <property type="match status" value="1"/>
</dbReference>
<dbReference type="Gene3D" id="3.30.565.10">
    <property type="entry name" value="Histidine kinase-like ATPase, C-terminal domain"/>
    <property type="match status" value="1"/>
</dbReference>
<dbReference type="Proteomes" id="UP001565243">
    <property type="component" value="Unassembled WGS sequence"/>
</dbReference>
<keyword evidence="5" id="KW-1185">Reference proteome</keyword>
<evidence type="ECO:0000313" key="5">
    <source>
        <dbReference type="Proteomes" id="UP001565243"/>
    </source>
</evidence>
<comment type="caution">
    <text evidence="4">The sequence shown here is derived from an EMBL/GenBank/DDBJ whole genome shotgun (WGS) entry which is preliminary data.</text>
</comment>
<feature type="domain" description="Histidine kinase/HSP90-like ATPase" evidence="1">
    <location>
        <begin position="307"/>
        <end position="406"/>
    </location>
</feature>
<dbReference type="InterPro" id="IPR018771">
    <property type="entry name" value="PocR_dom"/>
</dbReference>
<dbReference type="Pfam" id="PF10114">
    <property type="entry name" value="PocR"/>
    <property type="match status" value="1"/>
</dbReference>
<evidence type="ECO:0000259" key="1">
    <source>
        <dbReference type="Pfam" id="PF02518"/>
    </source>
</evidence>
<dbReference type="InterPro" id="IPR036890">
    <property type="entry name" value="HATPase_C_sf"/>
</dbReference>
<dbReference type="Pfam" id="PF02518">
    <property type="entry name" value="HATPase_c"/>
    <property type="match status" value="1"/>
</dbReference>
<protein>
    <submittedName>
        <fullName evidence="4">PocR ligand-binding domain-containing protein</fullName>
    </submittedName>
</protein>
<sequence length="409" mass="46919">MEAEYKIADFLDTHRLQKLQDNFSQTMRIALVVVDAAGLPVTRPSGFSDFCARYRQNPDQAERCHACDNAGGRAAMQARKPVIYRCCCGMVEFAVPVVINEHYLGAFIAGQARVEAEKAKTIPCILPNRPRRKITPSLKRFHQAIPITPYRRFELLAETLLHMASCLVEQAWATTIQRELHKKERQLTRELRRRVETEKLLHEAEFKALSYQLNPHFLFNVLNTIGRLAFLEEAPRTEAMVHDFSDMMRYLLRKNNHAVITLEQDIHYVNSYMAVQKVRMPDRFTYLCAIPEKYYGVACPFLTLQPLAENFFNYVVEPREIPAVLHIRATDDGRDLIIEVSDNGDGIAQQTITQILSGPQDNKQGIGIRNIMQRLQLLFGDAYGLEIFSAHRPMMGTTIKLRFPLQPQS</sequence>
<dbReference type="InterPro" id="IPR050640">
    <property type="entry name" value="Bact_2-comp_sensor_kinase"/>
</dbReference>
<dbReference type="InterPro" id="IPR003594">
    <property type="entry name" value="HATPase_dom"/>
</dbReference>
<evidence type="ECO:0000313" key="4">
    <source>
        <dbReference type="EMBL" id="MEY8772218.1"/>
    </source>
</evidence>
<gene>
    <name evidence="4" type="ORF">AB6T85_17575</name>
</gene>
<evidence type="ECO:0000259" key="3">
    <source>
        <dbReference type="Pfam" id="PF10114"/>
    </source>
</evidence>
<dbReference type="RefSeq" id="WP_369896276.1">
    <property type="nucleotide sequence ID" value="NZ_JBGFFX010000011.1"/>
</dbReference>
<reference evidence="4 5" key="1">
    <citation type="submission" date="2024-07" db="EMBL/GenBank/DDBJ databases">
        <authorList>
            <person name="Hebao G."/>
        </authorList>
    </citation>
    <scope>NUCLEOTIDE SEQUENCE [LARGE SCALE GENOMIC DNA]</scope>
    <source>
        <strain evidence="4 5">ACCC 02193</strain>
    </source>
</reference>
<evidence type="ECO:0000259" key="2">
    <source>
        <dbReference type="Pfam" id="PF06580"/>
    </source>
</evidence>
<name>A0ABV4EBP7_9GAMM</name>
<accession>A0ABV4EBP7</accession>
<feature type="domain" description="PocR" evidence="3">
    <location>
        <begin position="9"/>
        <end position="171"/>
    </location>
</feature>
<dbReference type="InterPro" id="IPR010559">
    <property type="entry name" value="Sig_transdc_His_kin_internal"/>
</dbReference>
<dbReference type="PANTHER" id="PTHR34220">
    <property type="entry name" value="SENSOR HISTIDINE KINASE YPDA"/>
    <property type="match status" value="1"/>
</dbReference>
<organism evidence="4 5">
    <name type="scientific">Erwinia aeris</name>
    <dbReference type="NCBI Taxonomy" id="3239803"/>
    <lineage>
        <taxon>Bacteria</taxon>
        <taxon>Pseudomonadati</taxon>
        <taxon>Pseudomonadota</taxon>
        <taxon>Gammaproteobacteria</taxon>
        <taxon>Enterobacterales</taxon>
        <taxon>Erwiniaceae</taxon>
        <taxon>Erwinia</taxon>
    </lineage>
</organism>
<proteinExistence type="predicted"/>
<dbReference type="PANTHER" id="PTHR34220:SF7">
    <property type="entry name" value="SENSOR HISTIDINE KINASE YPDA"/>
    <property type="match status" value="1"/>
</dbReference>
<dbReference type="EMBL" id="JBGFFX010000011">
    <property type="protein sequence ID" value="MEY8772218.1"/>
    <property type="molecule type" value="Genomic_DNA"/>
</dbReference>